<dbReference type="Proteomes" id="UP001162131">
    <property type="component" value="Unassembled WGS sequence"/>
</dbReference>
<sequence>MDSEIRDSKALKCNPLYRFYNTLEGALIEFIRNQGQASLHKIIEHIENKKERLRTISSKKYKKESVEELVFPVLLGK</sequence>
<protein>
    <submittedName>
        <fullName evidence="1">Uncharacterized protein</fullName>
    </submittedName>
</protein>
<evidence type="ECO:0000313" key="2">
    <source>
        <dbReference type="Proteomes" id="UP001162131"/>
    </source>
</evidence>
<name>A0AAU9IGA9_9CILI</name>
<organism evidence="1 2">
    <name type="scientific">Blepharisma stoltei</name>
    <dbReference type="NCBI Taxonomy" id="1481888"/>
    <lineage>
        <taxon>Eukaryota</taxon>
        <taxon>Sar</taxon>
        <taxon>Alveolata</taxon>
        <taxon>Ciliophora</taxon>
        <taxon>Postciliodesmatophora</taxon>
        <taxon>Heterotrichea</taxon>
        <taxon>Heterotrichida</taxon>
        <taxon>Blepharismidae</taxon>
        <taxon>Blepharisma</taxon>
    </lineage>
</organism>
<proteinExistence type="predicted"/>
<accession>A0AAU9IGA9</accession>
<dbReference type="EMBL" id="CAJZBQ010000006">
    <property type="protein sequence ID" value="CAG9312522.1"/>
    <property type="molecule type" value="Genomic_DNA"/>
</dbReference>
<keyword evidence="2" id="KW-1185">Reference proteome</keyword>
<gene>
    <name evidence="1" type="ORF">BSTOLATCC_MIC6622</name>
</gene>
<dbReference type="AlphaFoldDB" id="A0AAU9IGA9"/>
<comment type="caution">
    <text evidence="1">The sequence shown here is derived from an EMBL/GenBank/DDBJ whole genome shotgun (WGS) entry which is preliminary data.</text>
</comment>
<evidence type="ECO:0000313" key="1">
    <source>
        <dbReference type="EMBL" id="CAG9312522.1"/>
    </source>
</evidence>
<reference evidence="1" key="1">
    <citation type="submission" date="2021-09" db="EMBL/GenBank/DDBJ databases">
        <authorList>
            <consortium name="AG Swart"/>
            <person name="Singh M."/>
            <person name="Singh A."/>
            <person name="Seah K."/>
            <person name="Emmerich C."/>
        </authorList>
    </citation>
    <scope>NUCLEOTIDE SEQUENCE</scope>
    <source>
        <strain evidence="1">ATCC30299</strain>
    </source>
</reference>